<dbReference type="InterPro" id="IPR020846">
    <property type="entry name" value="MFS_dom"/>
</dbReference>
<dbReference type="Pfam" id="PF07690">
    <property type="entry name" value="MFS_1"/>
    <property type="match status" value="1"/>
</dbReference>
<dbReference type="Gene3D" id="1.20.1250.20">
    <property type="entry name" value="MFS general substrate transporter like domains"/>
    <property type="match status" value="2"/>
</dbReference>
<feature type="transmembrane region" description="Helical" evidence="8">
    <location>
        <begin position="378"/>
        <end position="397"/>
    </location>
</feature>
<evidence type="ECO:0000256" key="5">
    <source>
        <dbReference type="ARBA" id="ARBA00023136"/>
    </source>
</evidence>
<dbReference type="FunFam" id="1.20.1250.20:FF:000064">
    <property type="entry name" value="MFS allantoate transporter"/>
    <property type="match status" value="1"/>
</dbReference>
<dbReference type="PANTHER" id="PTHR43791:SF40">
    <property type="entry name" value="THIAMINE PATHWAY TRANSPORTER THI73"/>
    <property type="match status" value="1"/>
</dbReference>
<feature type="domain" description="Major facilitator superfamily (MFS) profile" evidence="9">
    <location>
        <begin position="85"/>
        <end position="497"/>
    </location>
</feature>
<comment type="similarity">
    <text evidence="6">Belongs to the major facilitator superfamily. Allantoate permease family.</text>
</comment>
<feature type="region of interest" description="Disordered" evidence="7">
    <location>
        <begin position="690"/>
        <end position="726"/>
    </location>
</feature>
<organism evidence="10 11">
    <name type="scientific">Alectoria fallacina</name>
    <dbReference type="NCBI Taxonomy" id="1903189"/>
    <lineage>
        <taxon>Eukaryota</taxon>
        <taxon>Fungi</taxon>
        <taxon>Dikarya</taxon>
        <taxon>Ascomycota</taxon>
        <taxon>Pezizomycotina</taxon>
        <taxon>Lecanoromycetes</taxon>
        <taxon>OSLEUM clade</taxon>
        <taxon>Lecanoromycetidae</taxon>
        <taxon>Lecanorales</taxon>
        <taxon>Lecanorineae</taxon>
        <taxon>Parmeliaceae</taxon>
        <taxon>Alectoria</taxon>
    </lineage>
</organism>
<evidence type="ECO:0000313" key="11">
    <source>
        <dbReference type="Proteomes" id="UP000664203"/>
    </source>
</evidence>
<feature type="transmembrane region" description="Helical" evidence="8">
    <location>
        <begin position="409"/>
        <end position="429"/>
    </location>
</feature>
<feature type="transmembrane region" description="Helical" evidence="8">
    <location>
        <begin position="214"/>
        <end position="233"/>
    </location>
</feature>
<feature type="transmembrane region" description="Helical" evidence="8">
    <location>
        <begin position="475"/>
        <end position="494"/>
    </location>
</feature>
<keyword evidence="11" id="KW-1185">Reference proteome</keyword>
<keyword evidence="2" id="KW-0813">Transport</keyword>
<evidence type="ECO:0000256" key="2">
    <source>
        <dbReference type="ARBA" id="ARBA00022448"/>
    </source>
</evidence>
<dbReference type="CDD" id="cd17327">
    <property type="entry name" value="MFS_FEN2_like"/>
    <property type="match status" value="1"/>
</dbReference>
<feature type="transmembrane region" description="Helical" evidence="8">
    <location>
        <begin position="245"/>
        <end position="265"/>
    </location>
</feature>
<dbReference type="SUPFAM" id="SSF103473">
    <property type="entry name" value="MFS general substrate transporter"/>
    <property type="match status" value="1"/>
</dbReference>
<keyword evidence="4 8" id="KW-1133">Transmembrane helix</keyword>
<evidence type="ECO:0000256" key="8">
    <source>
        <dbReference type="SAM" id="Phobius"/>
    </source>
</evidence>
<evidence type="ECO:0000256" key="7">
    <source>
        <dbReference type="SAM" id="MobiDB-lite"/>
    </source>
</evidence>
<dbReference type="PANTHER" id="PTHR43791">
    <property type="entry name" value="PERMEASE-RELATED"/>
    <property type="match status" value="1"/>
</dbReference>
<feature type="transmembrane region" description="Helical" evidence="8">
    <location>
        <begin position="183"/>
        <end position="202"/>
    </location>
</feature>
<feature type="compositionally biased region" description="Basic and acidic residues" evidence="7">
    <location>
        <begin position="796"/>
        <end position="806"/>
    </location>
</feature>
<evidence type="ECO:0000256" key="6">
    <source>
        <dbReference type="ARBA" id="ARBA00037968"/>
    </source>
</evidence>
<dbReference type="AlphaFoldDB" id="A0A8H3G8Q8"/>
<dbReference type="InterPro" id="IPR011701">
    <property type="entry name" value="MFS"/>
</dbReference>
<feature type="region of interest" description="Disordered" evidence="7">
    <location>
        <begin position="609"/>
        <end position="637"/>
    </location>
</feature>
<dbReference type="OrthoDB" id="6730379at2759"/>
<accession>A0A8H3G8Q8</accession>
<evidence type="ECO:0000256" key="3">
    <source>
        <dbReference type="ARBA" id="ARBA00022692"/>
    </source>
</evidence>
<evidence type="ECO:0000259" key="9">
    <source>
        <dbReference type="PROSITE" id="PS50850"/>
    </source>
</evidence>
<dbReference type="GO" id="GO:0022857">
    <property type="term" value="F:transmembrane transporter activity"/>
    <property type="evidence" value="ECO:0007669"/>
    <property type="project" value="InterPro"/>
</dbReference>
<feature type="transmembrane region" description="Helical" evidence="8">
    <location>
        <begin position="313"/>
        <end position="337"/>
    </location>
</feature>
<reference evidence="10" key="1">
    <citation type="submission" date="2021-03" db="EMBL/GenBank/DDBJ databases">
        <authorList>
            <person name="Tagirdzhanova G."/>
        </authorList>
    </citation>
    <scope>NUCLEOTIDE SEQUENCE</scope>
</reference>
<protein>
    <recommendedName>
        <fullName evidence="9">Major facilitator superfamily (MFS) profile domain-containing protein</fullName>
    </recommendedName>
</protein>
<evidence type="ECO:0000256" key="1">
    <source>
        <dbReference type="ARBA" id="ARBA00004141"/>
    </source>
</evidence>
<comment type="caution">
    <text evidence="10">The sequence shown here is derived from an EMBL/GenBank/DDBJ whole genome shotgun (WGS) entry which is preliminary data.</text>
</comment>
<feature type="transmembrane region" description="Helical" evidence="8">
    <location>
        <begin position="151"/>
        <end position="177"/>
    </location>
</feature>
<dbReference type="EMBL" id="CAJPDR010000455">
    <property type="protein sequence ID" value="CAF9936869.1"/>
    <property type="molecule type" value="Genomic_DNA"/>
</dbReference>
<dbReference type="GO" id="GO:0016020">
    <property type="term" value="C:membrane"/>
    <property type="evidence" value="ECO:0007669"/>
    <property type="project" value="UniProtKB-SubCell"/>
</dbReference>
<gene>
    <name evidence="10" type="ORF">ALECFALPRED_006994</name>
</gene>
<feature type="transmembrane region" description="Helical" evidence="8">
    <location>
        <begin position="349"/>
        <end position="369"/>
    </location>
</feature>
<keyword evidence="5 8" id="KW-0472">Membrane</keyword>
<evidence type="ECO:0000256" key="4">
    <source>
        <dbReference type="ARBA" id="ARBA00022989"/>
    </source>
</evidence>
<proteinExistence type="inferred from homology"/>
<feature type="transmembrane region" description="Helical" evidence="8">
    <location>
        <begin position="441"/>
        <end position="463"/>
    </location>
</feature>
<dbReference type="PROSITE" id="PS50850">
    <property type="entry name" value="MFS"/>
    <property type="match status" value="1"/>
</dbReference>
<feature type="region of interest" description="Disordered" evidence="7">
    <location>
        <begin position="796"/>
        <end position="822"/>
    </location>
</feature>
<comment type="subcellular location">
    <subcellularLocation>
        <location evidence="1">Membrane</location>
        <topology evidence="1">Multi-pass membrane protein</topology>
    </subcellularLocation>
</comment>
<sequence length="876" mass="95508">MSTVEMPPEQEMKEKQDPFASLDGRKASVAVEDGTVTVESLEDADEALSFLENHPRSLEIAAAGSAILEDPVQLKKLVRKIDLTIAPLLAAVYFLQFLDKTTLSYTAVMGIRTDTHLKGQDYSDLSMLFYVGFLVAEFPTQYLAQHISRLGLYLGINIMIWGLILGFHAACTTFAGLAIVRTLLGIFESCVAPILILIIAMWYKKEEQGRRVSWFYVCNSLTQIFGGFVAYGVSFAKTRFASWRIFYIAIGALTMVIGLLVAIFLPDSPVKAKRFTDAEKVAALLRVKDNQSGTQNARIKRDQVFETFRDPRVWLVCLATMLSSIPNGGLSNFSSILLTTFGYTSQQALILNTPSGVVGAVCVLLVGYLSDKWRDRSVVMLICILPTILGAGLMIGLDPNGIPKNKGGLLAASFLTGTFGAAFMLLLAWNASNIAGHSKKVTANALTLIAFCVGNILGTQTFQAKQVPGYMSGKISIIATLSALCFVVVVMRVWNDWLNRKNQRELVGMSEEMKAVLKDKMAYADQTDRNNVFFKKDDVGLVGIPNPVQEFPSTVNSAEDSQASEQAVFTPSPPRSTEIVKDADVPRLPQRSSRRDWDKVFLSLKKRVPPNKTQTCPKDAASGATSASINADDTGKPTLSVKPCIDSEVISQSSQSAKTSFGLTSAMVDHPLFSGPRLKQFPKTRTTRKIAAAGSQTDGGKPITLDMSERSKKVDPSPATVKANTSPKAKGDLFEFGKNIDHLFNVSMTNPLPKAEALANSIPPNRPVINFCDDFSYPEDSANKRQMVSVEGPEKAGFRIDGRGDESSSTPEPGEADASVDRVQEGELAKVIINPWIDDDDTESEASFYSLSSPLVPAEIDYEGESVTTDIWTNAF</sequence>
<name>A0A8H3G8Q8_9LECA</name>
<dbReference type="Proteomes" id="UP000664203">
    <property type="component" value="Unassembled WGS sequence"/>
</dbReference>
<evidence type="ECO:0000313" key="10">
    <source>
        <dbReference type="EMBL" id="CAF9936869.1"/>
    </source>
</evidence>
<dbReference type="InterPro" id="IPR036259">
    <property type="entry name" value="MFS_trans_sf"/>
</dbReference>
<keyword evidence="3 8" id="KW-0812">Transmembrane</keyword>